<comment type="caution">
    <text evidence="1">The sequence shown here is derived from an EMBL/GenBank/DDBJ whole genome shotgun (WGS) entry which is preliminary data.</text>
</comment>
<dbReference type="PATRIC" id="fig|1444770.3.peg.3186"/>
<dbReference type="SUPFAM" id="SSF160472">
    <property type="entry name" value="NMB0513-like"/>
    <property type="match status" value="1"/>
</dbReference>
<dbReference type="Gene3D" id="1.10.3510.10">
    <property type="entry name" value="NMB0513-like"/>
    <property type="match status" value="1"/>
</dbReference>
<gene>
    <name evidence="1" type="ORF">AF72_13550</name>
</gene>
<dbReference type="STRING" id="1444770.AF72_13550"/>
<sequence length="135" mass="15932">MRGDVMLTQEQIDFICDSEGEPLHFLWDYVTEAHGVFADQVDPDSFEERKNDFLFIIRKLLDGGRFKLGHRKDERIMQGPTEELVELFRQYFPASDEGLKEGLWLVMEECPFVAAWLFKTEIEGEPDEDDYEWAF</sequence>
<dbReference type="AlphaFoldDB" id="Z9JGQ1"/>
<reference evidence="1 2" key="1">
    <citation type="journal article" date="2014" name="Genome Announc.">
        <title>Draft Genome Sequence of Xylella fastidiosa Pear Leaf Scorch Strain in Taiwan.</title>
        <authorList>
            <person name="Su C.C."/>
            <person name="Deng W.L."/>
            <person name="Jan F.J."/>
            <person name="Chang C.J."/>
            <person name="Huang H."/>
            <person name="Chen J."/>
        </authorList>
    </citation>
    <scope>NUCLEOTIDE SEQUENCE [LARGE SCALE GENOMIC DNA]</scope>
    <source>
        <strain evidence="1 2">PLS229</strain>
    </source>
</reference>
<organism evidence="1 2">
    <name type="scientific">Xylella taiwanensis</name>
    <dbReference type="NCBI Taxonomy" id="1444770"/>
    <lineage>
        <taxon>Bacteria</taxon>
        <taxon>Pseudomonadati</taxon>
        <taxon>Pseudomonadota</taxon>
        <taxon>Gammaproteobacteria</taxon>
        <taxon>Lysobacterales</taxon>
        <taxon>Lysobacteraceae</taxon>
        <taxon>Xylella</taxon>
    </lineage>
</organism>
<proteinExistence type="predicted"/>
<evidence type="ECO:0008006" key="3">
    <source>
        <dbReference type="Google" id="ProtNLM"/>
    </source>
</evidence>
<dbReference type="InterPro" id="IPR023138">
    <property type="entry name" value="NMB0513-like_sf"/>
</dbReference>
<evidence type="ECO:0000313" key="1">
    <source>
        <dbReference type="EMBL" id="EWS76932.1"/>
    </source>
</evidence>
<accession>Z9JGQ1</accession>
<dbReference type="EMBL" id="JDSQ01000058">
    <property type="protein sequence ID" value="EWS76932.1"/>
    <property type="molecule type" value="Genomic_DNA"/>
</dbReference>
<evidence type="ECO:0000313" key="2">
    <source>
        <dbReference type="Proteomes" id="UP000020406"/>
    </source>
</evidence>
<dbReference type="Proteomes" id="UP000020406">
    <property type="component" value="Unassembled WGS sequence"/>
</dbReference>
<dbReference type="eggNOG" id="COG3792">
    <property type="taxonomic scope" value="Bacteria"/>
</dbReference>
<protein>
    <recommendedName>
        <fullName evidence="3">DUF596 domain-containing protein</fullName>
    </recommendedName>
</protein>
<name>Z9JGQ1_9GAMM</name>